<dbReference type="KEGG" id="anf:AQPE_4297"/>
<evidence type="ECO:0000256" key="1">
    <source>
        <dbReference type="ARBA" id="ARBA00009477"/>
    </source>
</evidence>
<keyword evidence="2" id="KW-0175">Coiled coil</keyword>
<evidence type="ECO:0000259" key="4">
    <source>
        <dbReference type="Pfam" id="PF25917"/>
    </source>
</evidence>
<feature type="coiled-coil region" evidence="2">
    <location>
        <begin position="102"/>
        <end position="129"/>
    </location>
</feature>
<feature type="transmembrane region" description="Helical" evidence="3">
    <location>
        <begin position="6"/>
        <end position="22"/>
    </location>
</feature>
<feature type="domain" description="CusB-like beta-barrel" evidence="5">
    <location>
        <begin position="203"/>
        <end position="276"/>
    </location>
</feature>
<dbReference type="PANTHER" id="PTHR30469">
    <property type="entry name" value="MULTIDRUG RESISTANCE PROTEIN MDTA"/>
    <property type="match status" value="1"/>
</dbReference>
<dbReference type="InterPro" id="IPR058625">
    <property type="entry name" value="MdtA-like_BSH"/>
</dbReference>
<evidence type="ECO:0000259" key="6">
    <source>
        <dbReference type="Pfam" id="PF25989"/>
    </source>
</evidence>
<name>A0A5K7SF65_9BACT</name>
<proteinExistence type="inferred from homology"/>
<feature type="domain" description="YknX-like C-terminal permuted SH3-like" evidence="6">
    <location>
        <begin position="284"/>
        <end position="349"/>
    </location>
</feature>
<dbReference type="InterPro" id="IPR058792">
    <property type="entry name" value="Beta-barrel_RND_2"/>
</dbReference>
<protein>
    <submittedName>
        <fullName evidence="7">Co/Zn/Cd efflux system membrane fusion protein</fullName>
    </submittedName>
</protein>
<dbReference type="EMBL" id="AP018694">
    <property type="protein sequence ID" value="BBE20106.1"/>
    <property type="molecule type" value="Genomic_DNA"/>
</dbReference>
<evidence type="ECO:0000256" key="2">
    <source>
        <dbReference type="SAM" id="Coils"/>
    </source>
</evidence>
<dbReference type="GO" id="GO:0015562">
    <property type="term" value="F:efflux transmembrane transporter activity"/>
    <property type="evidence" value="ECO:0007669"/>
    <property type="project" value="TreeGrafter"/>
</dbReference>
<dbReference type="GO" id="GO:1990281">
    <property type="term" value="C:efflux pump complex"/>
    <property type="evidence" value="ECO:0007669"/>
    <property type="project" value="TreeGrafter"/>
</dbReference>
<dbReference type="Gene3D" id="2.40.30.170">
    <property type="match status" value="1"/>
</dbReference>
<keyword evidence="3" id="KW-0812">Transmembrane</keyword>
<reference evidence="7" key="1">
    <citation type="journal article" date="2020" name="Int. J. Syst. Evol. Microbiol.">
        <title>Aquipluma nitroreducens gen. nov. sp. nov., a novel facultatively anaerobic bacterium isolated from a freshwater lake.</title>
        <authorList>
            <person name="Watanabe M."/>
            <person name="Kojima H."/>
            <person name="Fukui M."/>
        </authorList>
    </citation>
    <scope>NUCLEOTIDE SEQUENCE</scope>
    <source>
        <strain evidence="7">MeG22</strain>
    </source>
</reference>
<feature type="domain" description="Multidrug resistance protein MdtA-like barrel-sandwich hybrid" evidence="4">
    <location>
        <begin position="71"/>
        <end position="185"/>
    </location>
</feature>
<comment type="similarity">
    <text evidence="1">Belongs to the membrane fusion protein (MFP) (TC 8.A.1) family.</text>
</comment>
<sequence>MKKTIIYIIVALALISIVVIRLKTNKETTVNRVYQYNKEQAINVQAITLKLESVKNDISYTGTFEPNKETRISADIQGKINSVLVDVGSAVRKGQALVQLDNSLLELQLQTIEIQIEGLEADVKRYTVLANADAIQGVQLEKTELSFKSAKVQKATLTEQINKTIITAPFSGIVTAKLTEEGAFSAPGIPLLQITDISSLKFTVNVPEQELSQFETNQQYALSADAYPETVLSGKVIMTGSKANMGNSFPVQFSVNNTADLKIKSGMFGNVQLKNKAEEKLIIIPASAIVGTNIQPQVFLVKNGKAILQNITTSNRFQNKVQVSSGLTEGDVIITNGFINLFDGANVTISN</sequence>
<evidence type="ECO:0000313" key="8">
    <source>
        <dbReference type="Proteomes" id="UP001193389"/>
    </source>
</evidence>
<dbReference type="Pfam" id="PF25989">
    <property type="entry name" value="YknX_C"/>
    <property type="match status" value="1"/>
</dbReference>
<dbReference type="Gene3D" id="2.40.420.20">
    <property type="match status" value="1"/>
</dbReference>
<evidence type="ECO:0000256" key="3">
    <source>
        <dbReference type="SAM" id="Phobius"/>
    </source>
</evidence>
<dbReference type="RefSeq" id="WP_318348282.1">
    <property type="nucleotide sequence ID" value="NZ_AP018694.1"/>
</dbReference>
<evidence type="ECO:0000259" key="5">
    <source>
        <dbReference type="Pfam" id="PF25954"/>
    </source>
</evidence>
<dbReference type="InterPro" id="IPR006143">
    <property type="entry name" value="RND_pump_MFP"/>
</dbReference>
<evidence type="ECO:0000313" key="7">
    <source>
        <dbReference type="EMBL" id="BBE20106.1"/>
    </source>
</evidence>
<dbReference type="Pfam" id="PF25954">
    <property type="entry name" value="Beta-barrel_RND_2"/>
    <property type="match status" value="1"/>
</dbReference>
<accession>A0A5K7SF65</accession>
<dbReference type="InterPro" id="IPR058637">
    <property type="entry name" value="YknX-like_C"/>
</dbReference>
<dbReference type="Pfam" id="PF25917">
    <property type="entry name" value="BSH_RND"/>
    <property type="match status" value="1"/>
</dbReference>
<dbReference type="Proteomes" id="UP001193389">
    <property type="component" value="Chromosome"/>
</dbReference>
<dbReference type="Gene3D" id="2.40.50.100">
    <property type="match status" value="1"/>
</dbReference>
<organism evidence="7 8">
    <name type="scientific">Aquipluma nitroreducens</name>
    <dbReference type="NCBI Taxonomy" id="2010828"/>
    <lineage>
        <taxon>Bacteria</taxon>
        <taxon>Pseudomonadati</taxon>
        <taxon>Bacteroidota</taxon>
        <taxon>Bacteroidia</taxon>
        <taxon>Marinilabiliales</taxon>
        <taxon>Prolixibacteraceae</taxon>
        <taxon>Aquipluma</taxon>
    </lineage>
</organism>
<keyword evidence="8" id="KW-1185">Reference proteome</keyword>
<keyword evidence="3" id="KW-0472">Membrane</keyword>
<keyword evidence="3" id="KW-1133">Transmembrane helix</keyword>
<dbReference type="NCBIfam" id="TIGR01730">
    <property type="entry name" value="RND_mfp"/>
    <property type="match status" value="1"/>
</dbReference>
<dbReference type="AlphaFoldDB" id="A0A5K7SF65"/>
<gene>
    <name evidence="7" type="ORF">AQPE_4297</name>
</gene>
<dbReference type="PANTHER" id="PTHR30469:SF15">
    <property type="entry name" value="HLYD FAMILY OF SECRETION PROTEINS"/>
    <property type="match status" value="1"/>
</dbReference>
<dbReference type="SUPFAM" id="SSF111369">
    <property type="entry name" value="HlyD-like secretion proteins"/>
    <property type="match status" value="1"/>
</dbReference>
<dbReference type="Gene3D" id="1.10.287.470">
    <property type="entry name" value="Helix hairpin bin"/>
    <property type="match status" value="1"/>
</dbReference>